<protein>
    <recommendedName>
        <fullName evidence="4">Cystatin domain-containing protein</fullName>
    </recommendedName>
</protein>
<gene>
    <name evidence="5" type="ORF">CRG98_045413</name>
</gene>
<dbReference type="Gene3D" id="3.10.450.10">
    <property type="match status" value="1"/>
</dbReference>
<keyword evidence="2" id="KW-0789">Thiol protease inhibitor</keyword>
<proteinExistence type="predicted"/>
<comment type="caution">
    <text evidence="5">The sequence shown here is derived from an EMBL/GenBank/DDBJ whole genome shotgun (WGS) entry which is preliminary data.</text>
</comment>
<evidence type="ECO:0000256" key="1">
    <source>
        <dbReference type="ARBA" id="ARBA00022690"/>
    </source>
</evidence>
<dbReference type="EMBL" id="PGOL01006096">
    <property type="protein sequence ID" value="PKI34191.1"/>
    <property type="molecule type" value="Genomic_DNA"/>
</dbReference>
<dbReference type="InterPro" id="IPR018073">
    <property type="entry name" value="Prot_inh_cystat_CS"/>
</dbReference>
<dbReference type="PROSITE" id="PS00287">
    <property type="entry name" value="CYSTATIN"/>
    <property type="match status" value="1"/>
</dbReference>
<feature type="signal peptide" evidence="3">
    <location>
        <begin position="1"/>
        <end position="26"/>
    </location>
</feature>
<sequence>MRCQLLLKISLLLLLLLAAAIPILSAVGLGGRRKLIPGGEYDKRSKASLMLGVVKSGERQVVAGMNYHLIISVTDRTTTTDYEAYVWDKLDHSRELTSFKPVKS</sequence>
<dbReference type="STRING" id="22663.A0A2I0HR46"/>
<dbReference type="InterPro" id="IPR000010">
    <property type="entry name" value="Cystatin_dom"/>
</dbReference>
<dbReference type="Pfam" id="PF16845">
    <property type="entry name" value="SQAPI"/>
    <property type="match status" value="1"/>
</dbReference>
<reference evidence="5 6" key="1">
    <citation type="submission" date="2017-11" db="EMBL/GenBank/DDBJ databases">
        <title>De-novo sequencing of pomegranate (Punica granatum L.) genome.</title>
        <authorList>
            <person name="Akparov Z."/>
            <person name="Amiraslanov A."/>
            <person name="Hajiyeva S."/>
            <person name="Abbasov M."/>
            <person name="Kaur K."/>
            <person name="Hamwieh A."/>
            <person name="Solovyev V."/>
            <person name="Salamov A."/>
            <person name="Braich B."/>
            <person name="Kosarev P."/>
            <person name="Mahmoud A."/>
            <person name="Hajiyev E."/>
            <person name="Babayeva S."/>
            <person name="Izzatullayeva V."/>
            <person name="Mammadov A."/>
            <person name="Mammadov A."/>
            <person name="Sharifova S."/>
            <person name="Ojaghi J."/>
            <person name="Eynullazada K."/>
            <person name="Bayramov B."/>
            <person name="Abdulazimova A."/>
            <person name="Shahmuradov I."/>
        </authorList>
    </citation>
    <scope>NUCLEOTIDE SEQUENCE [LARGE SCALE GENOMIC DNA]</scope>
    <source>
        <strain evidence="6">cv. AG2017</strain>
        <tissue evidence="5">Leaf</tissue>
    </source>
</reference>
<evidence type="ECO:0000313" key="6">
    <source>
        <dbReference type="Proteomes" id="UP000233551"/>
    </source>
</evidence>
<evidence type="ECO:0000259" key="4">
    <source>
        <dbReference type="Pfam" id="PF16845"/>
    </source>
</evidence>
<keyword evidence="6" id="KW-1185">Reference proteome</keyword>
<dbReference type="InterPro" id="IPR046350">
    <property type="entry name" value="Cystatin_sf"/>
</dbReference>
<dbReference type="PANTHER" id="PTHR47364">
    <property type="entry name" value="CYSTEINE PROTEINASE INHIBITOR 5"/>
    <property type="match status" value="1"/>
</dbReference>
<dbReference type="SUPFAM" id="SSF54403">
    <property type="entry name" value="Cystatin/monellin"/>
    <property type="match status" value="1"/>
</dbReference>
<dbReference type="CDD" id="cd00042">
    <property type="entry name" value="CY"/>
    <property type="match status" value="1"/>
</dbReference>
<dbReference type="PANTHER" id="PTHR47364:SF2">
    <property type="entry name" value="CYSTEINE PROTEINASE INHIBITOR 5"/>
    <property type="match status" value="1"/>
</dbReference>
<feature type="chain" id="PRO_5018584858" description="Cystatin domain-containing protein" evidence="3">
    <location>
        <begin position="27"/>
        <end position="104"/>
    </location>
</feature>
<dbReference type="GO" id="GO:0004869">
    <property type="term" value="F:cysteine-type endopeptidase inhibitor activity"/>
    <property type="evidence" value="ECO:0007669"/>
    <property type="project" value="UniProtKB-KW"/>
</dbReference>
<keyword evidence="3" id="KW-0732">Signal</keyword>
<accession>A0A2I0HR46</accession>
<keyword evidence="1" id="KW-0646">Protease inhibitor</keyword>
<evidence type="ECO:0000313" key="5">
    <source>
        <dbReference type="EMBL" id="PKI34191.1"/>
    </source>
</evidence>
<dbReference type="Proteomes" id="UP000233551">
    <property type="component" value="Unassembled WGS sequence"/>
</dbReference>
<feature type="domain" description="Cystatin" evidence="4">
    <location>
        <begin position="40"/>
        <end position="102"/>
    </location>
</feature>
<name>A0A2I0HR46_PUNGR</name>
<organism evidence="5 6">
    <name type="scientific">Punica granatum</name>
    <name type="common">Pomegranate</name>
    <dbReference type="NCBI Taxonomy" id="22663"/>
    <lineage>
        <taxon>Eukaryota</taxon>
        <taxon>Viridiplantae</taxon>
        <taxon>Streptophyta</taxon>
        <taxon>Embryophyta</taxon>
        <taxon>Tracheophyta</taxon>
        <taxon>Spermatophyta</taxon>
        <taxon>Magnoliopsida</taxon>
        <taxon>eudicotyledons</taxon>
        <taxon>Gunneridae</taxon>
        <taxon>Pentapetalae</taxon>
        <taxon>rosids</taxon>
        <taxon>malvids</taxon>
        <taxon>Myrtales</taxon>
        <taxon>Lythraceae</taxon>
        <taxon>Punica</taxon>
    </lineage>
</organism>
<dbReference type="AlphaFoldDB" id="A0A2I0HR46"/>
<evidence type="ECO:0000256" key="3">
    <source>
        <dbReference type="SAM" id="SignalP"/>
    </source>
</evidence>
<evidence type="ECO:0000256" key="2">
    <source>
        <dbReference type="ARBA" id="ARBA00022704"/>
    </source>
</evidence>